<dbReference type="PANTHER" id="PTHR10889">
    <property type="entry name" value="DEOXYRIBOSE-PHOSPHATE ALDOLASE"/>
    <property type="match status" value="1"/>
</dbReference>
<dbReference type="InterPro" id="IPR028581">
    <property type="entry name" value="DeoC_typeI"/>
</dbReference>
<keyword evidence="3" id="KW-0963">Cytoplasm</keyword>
<dbReference type="GO" id="GO:0009264">
    <property type="term" value="P:deoxyribonucleotide catabolic process"/>
    <property type="evidence" value="ECO:0007669"/>
    <property type="project" value="InterPro"/>
</dbReference>
<dbReference type="InterPro" id="IPR002915">
    <property type="entry name" value="DeoC/FbaB/LacD_aldolase"/>
</dbReference>
<evidence type="ECO:0000256" key="4">
    <source>
        <dbReference type="ARBA" id="ARBA00023239"/>
    </source>
</evidence>
<evidence type="ECO:0000256" key="3">
    <source>
        <dbReference type="ARBA" id="ARBA00022490"/>
    </source>
</evidence>
<dbReference type="FunFam" id="3.20.20.70:FF:000198">
    <property type="entry name" value="Deoxyribose-phosphate aldolase"/>
    <property type="match status" value="1"/>
</dbReference>
<evidence type="ECO:0000256" key="7">
    <source>
        <dbReference type="ARBA" id="ARBA00048791"/>
    </source>
</evidence>
<dbReference type="PIRSF" id="PIRSF001357">
    <property type="entry name" value="DeoC"/>
    <property type="match status" value="1"/>
</dbReference>
<dbReference type="Gene3D" id="3.20.20.70">
    <property type="entry name" value="Aldolase class I"/>
    <property type="match status" value="1"/>
</dbReference>
<dbReference type="InterPro" id="IPR013785">
    <property type="entry name" value="Aldolase_TIM"/>
</dbReference>
<dbReference type="AlphaFoldDB" id="A0AAJ0I1M3"/>
<evidence type="ECO:0000313" key="11">
    <source>
        <dbReference type="Proteomes" id="UP001285908"/>
    </source>
</evidence>
<proteinExistence type="inferred from homology"/>
<reference evidence="10 11" key="1">
    <citation type="journal article" date="2023" name="Mol. Phylogenet. Evol.">
        <title>Genome-scale phylogeny and comparative genomics of the fungal order Sordariales.</title>
        <authorList>
            <person name="Hensen N."/>
            <person name="Bonometti L."/>
            <person name="Westerberg I."/>
            <person name="Brannstrom I.O."/>
            <person name="Guillou S."/>
            <person name="Cros-Aarteil S."/>
            <person name="Calhoun S."/>
            <person name="Haridas S."/>
            <person name="Kuo A."/>
            <person name="Mondo S."/>
            <person name="Pangilinan J."/>
            <person name="Riley R."/>
            <person name="LaButti K."/>
            <person name="Andreopoulos B."/>
            <person name="Lipzen A."/>
            <person name="Chen C."/>
            <person name="Yan M."/>
            <person name="Daum C."/>
            <person name="Ng V."/>
            <person name="Clum A."/>
            <person name="Steindorff A."/>
            <person name="Ohm R.A."/>
            <person name="Martin F."/>
            <person name="Silar P."/>
            <person name="Natvig D.O."/>
            <person name="Lalanne C."/>
            <person name="Gautier V."/>
            <person name="Ament-Velasquez S.L."/>
            <person name="Kruys A."/>
            <person name="Hutchinson M.I."/>
            <person name="Powell A.J."/>
            <person name="Barry K."/>
            <person name="Miller A.N."/>
            <person name="Grigoriev I.V."/>
            <person name="Debuchy R."/>
            <person name="Gladieux P."/>
            <person name="Hiltunen Thoren M."/>
            <person name="Johannesson H."/>
        </authorList>
    </citation>
    <scope>NUCLEOTIDE SEQUENCE [LARGE SCALE GENOMIC DNA]</scope>
    <source>
        <strain evidence="10 11">FGSC 10403</strain>
    </source>
</reference>
<comment type="function">
    <text evidence="8">Catalyzes a reversible aldol reaction between acetaldehyde and D-glyceraldehyde 3-phosphate to generate 2-deoxy-D-ribose 5-phosphate.</text>
</comment>
<dbReference type="GO" id="GO:0005737">
    <property type="term" value="C:cytoplasm"/>
    <property type="evidence" value="ECO:0007669"/>
    <property type="project" value="InterPro"/>
</dbReference>
<dbReference type="RefSeq" id="XP_062689578.1">
    <property type="nucleotide sequence ID" value="XM_062835364.1"/>
</dbReference>
<dbReference type="SUPFAM" id="SSF51569">
    <property type="entry name" value="Aldolase"/>
    <property type="match status" value="1"/>
</dbReference>
<protein>
    <recommendedName>
        <fullName evidence="2">deoxyribose-phosphate aldolase</fullName>
        <ecNumber evidence="2">4.1.2.4</ecNumber>
    </recommendedName>
    <alternativeName>
        <fullName evidence="6">2-deoxy-D-ribose 5-phosphate aldolase</fullName>
    </alternativeName>
</protein>
<evidence type="ECO:0000256" key="9">
    <source>
        <dbReference type="PIRSR" id="PIRSR001357-50"/>
    </source>
</evidence>
<feature type="active site" description="Schiff-base intermediate with acetaldehyde" evidence="9">
    <location>
        <position position="167"/>
    </location>
</feature>
<dbReference type="Proteomes" id="UP001285908">
    <property type="component" value="Unassembled WGS sequence"/>
</dbReference>
<comment type="catalytic activity">
    <reaction evidence="7">
        <text>2-deoxy-D-ribose 5-phosphate = D-glyceraldehyde 3-phosphate + acetaldehyde</text>
        <dbReference type="Rhea" id="RHEA:12821"/>
        <dbReference type="ChEBI" id="CHEBI:15343"/>
        <dbReference type="ChEBI" id="CHEBI:59776"/>
        <dbReference type="ChEBI" id="CHEBI:62877"/>
        <dbReference type="EC" id="4.1.2.4"/>
    </reaction>
</comment>
<dbReference type="EC" id="4.1.2.4" evidence="2"/>
<sequence length="265" mass="28346">MADTTSPNSISVTLKDVAKMIDHSLLHPTMTDADIDAGLEIAKKYGVATACVKPYLISRAKEALAGSDVLVCPVVGFPHGNSTTEVKVFEATRAASEGGKEIDMVINIGKALGGDWEYVADEIKQINEAVVQHGAVLKVIFENDYLEERHIIRLCQICSDVGVAFVKTSTGYGFVKQSNGLYTYAGATVPHLKLMRQHSKPEVQVKAAGGVRTLDDVLHVMSLGVTRIGATATVAIMEEAASRGITDEPSRVHFKPMADSSLGGY</sequence>
<evidence type="ECO:0000256" key="1">
    <source>
        <dbReference type="ARBA" id="ARBA00010936"/>
    </source>
</evidence>
<evidence type="ECO:0000313" key="10">
    <source>
        <dbReference type="EMBL" id="KAK3487451.1"/>
    </source>
</evidence>
<comment type="caution">
    <text evidence="10">The sequence shown here is derived from an EMBL/GenBank/DDBJ whole genome shotgun (WGS) entry which is preliminary data.</text>
</comment>
<dbReference type="NCBIfam" id="TIGR00126">
    <property type="entry name" value="deoC"/>
    <property type="match status" value="1"/>
</dbReference>
<accession>A0AAJ0I1M3</accession>
<dbReference type="GO" id="GO:0004139">
    <property type="term" value="F:deoxyribose-phosphate aldolase activity"/>
    <property type="evidence" value="ECO:0007669"/>
    <property type="project" value="UniProtKB-EC"/>
</dbReference>
<dbReference type="Pfam" id="PF01791">
    <property type="entry name" value="DeoC"/>
    <property type="match status" value="1"/>
</dbReference>
<organism evidence="10 11">
    <name type="scientific">Neurospora hispaniola</name>
    <dbReference type="NCBI Taxonomy" id="588809"/>
    <lineage>
        <taxon>Eukaryota</taxon>
        <taxon>Fungi</taxon>
        <taxon>Dikarya</taxon>
        <taxon>Ascomycota</taxon>
        <taxon>Pezizomycotina</taxon>
        <taxon>Sordariomycetes</taxon>
        <taxon>Sordariomycetidae</taxon>
        <taxon>Sordariales</taxon>
        <taxon>Sordariaceae</taxon>
        <taxon>Neurospora</taxon>
    </lineage>
</organism>
<dbReference type="GO" id="GO:0016052">
    <property type="term" value="P:carbohydrate catabolic process"/>
    <property type="evidence" value="ECO:0007669"/>
    <property type="project" value="TreeGrafter"/>
</dbReference>
<evidence type="ECO:0000256" key="6">
    <source>
        <dbReference type="ARBA" id="ARBA00032755"/>
    </source>
</evidence>
<gene>
    <name evidence="10" type="ORF">B0T23DRAFT_323546</name>
</gene>
<evidence type="ECO:0000256" key="2">
    <source>
        <dbReference type="ARBA" id="ARBA00012515"/>
    </source>
</evidence>
<dbReference type="EMBL" id="JAULSX010000007">
    <property type="protein sequence ID" value="KAK3487451.1"/>
    <property type="molecule type" value="Genomic_DNA"/>
</dbReference>
<evidence type="ECO:0000256" key="8">
    <source>
        <dbReference type="ARBA" id="ARBA00056337"/>
    </source>
</evidence>
<dbReference type="HAMAP" id="MF_00114">
    <property type="entry name" value="DeoC_type1"/>
    <property type="match status" value="1"/>
</dbReference>
<keyword evidence="11" id="KW-1185">Reference proteome</keyword>
<dbReference type="InterPro" id="IPR011343">
    <property type="entry name" value="DeoC"/>
</dbReference>
<dbReference type="PANTHER" id="PTHR10889:SF1">
    <property type="entry name" value="DEOXYRIBOSE-PHOSPHATE ALDOLASE"/>
    <property type="match status" value="1"/>
</dbReference>
<name>A0AAJ0I1M3_9PEZI</name>
<comment type="similarity">
    <text evidence="1">Belongs to the DeoC/FbaB aldolase family. DeoC type 1 subfamily.</text>
</comment>
<dbReference type="SMART" id="SM01133">
    <property type="entry name" value="DeoC"/>
    <property type="match status" value="1"/>
</dbReference>
<keyword evidence="5 9" id="KW-0704">Schiff base</keyword>
<feature type="active site" description="Proton donor/acceptor" evidence="9">
    <location>
        <position position="206"/>
    </location>
</feature>
<evidence type="ECO:0000256" key="5">
    <source>
        <dbReference type="ARBA" id="ARBA00023270"/>
    </source>
</evidence>
<keyword evidence="4" id="KW-0456">Lyase</keyword>
<dbReference type="CDD" id="cd00959">
    <property type="entry name" value="DeoC"/>
    <property type="match status" value="1"/>
</dbReference>
<dbReference type="GeneID" id="87872986"/>